<dbReference type="PROSITE" id="PS51829">
    <property type="entry name" value="P_HOMO_B"/>
    <property type="match status" value="1"/>
</dbReference>
<keyword evidence="4 6" id="KW-0378">Hydrolase</keyword>
<reference evidence="9 10" key="1">
    <citation type="submission" date="2019-03" db="EMBL/GenBank/DDBJ databases">
        <title>Genomic Encyclopedia of Type Strains, Phase III (KMG-III): the genomes of soil and plant-associated and newly described type strains.</title>
        <authorList>
            <person name="Whitman W."/>
        </authorList>
    </citation>
    <scope>NUCLEOTIDE SEQUENCE [LARGE SCALE GENOMIC DNA]</scope>
    <source>
        <strain evidence="9 10">CGMCC 1.10957</strain>
    </source>
</reference>
<dbReference type="InterPro" id="IPR002884">
    <property type="entry name" value="P_dom"/>
</dbReference>
<dbReference type="CDD" id="cd04842">
    <property type="entry name" value="Peptidases_S8_Kp43_protease"/>
    <property type="match status" value="1"/>
</dbReference>
<dbReference type="InterPro" id="IPR000209">
    <property type="entry name" value="Peptidase_S8/S53_dom"/>
</dbReference>
<dbReference type="InterPro" id="IPR034058">
    <property type="entry name" value="TagA/B/C/D_pept_dom"/>
</dbReference>
<evidence type="ECO:0000256" key="4">
    <source>
        <dbReference type="ARBA" id="ARBA00022801"/>
    </source>
</evidence>
<dbReference type="SUPFAM" id="SSF49785">
    <property type="entry name" value="Galactose-binding domain-like"/>
    <property type="match status" value="2"/>
</dbReference>
<dbReference type="InterPro" id="IPR051048">
    <property type="entry name" value="Peptidase_S8/S53_subtilisin"/>
</dbReference>
<dbReference type="PROSITE" id="PS51892">
    <property type="entry name" value="SUBTILASE"/>
    <property type="match status" value="1"/>
</dbReference>
<keyword evidence="10" id="KW-1185">Reference proteome</keyword>
<dbReference type="InterPro" id="IPR026444">
    <property type="entry name" value="Secre_tail"/>
</dbReference>
<dbReference type="PRINTS" id="PR00723">
    <property type="entry name" value="SUBTILISIN"/>
</dbReference>
<dbReference type="EMBL" id="SOQZ01000004">
    <property type="protein sequence ID" value="TDY11303.1"/>
    <property type="molecule type" value="Genomic_DNA"/>
</dbReference>
<dbReference type="NCBIfam" id="TIGR04183">
    <property type="entry name" value="Por_Secre_tail"/>
    <property type="match status" value="1"/>
</dbReference>
<dbReference type="Gene3D" id="2.60.120.260">
    <property type="entry name" value="Galactose-binding domain-like"/>
    <property type="match status" value="1"/>
</dbReference>
<name>A0ABY2G3E7_9FLAO</name>
<gene>
    <name evidence="9" type="ORF">A8975_1940</name>
</gene>
<feature type="active site" description="Charge relay system" evidence="6">
    <location>
        <position position="161"/>
    </location>
</feature>
<dbReference type="InterPro" id="IPR023828">
    <property type="entry name" value="Peptidase_S8_Ser-AS"/>
</dbReference>
<feature type="domain" description="P/Homo B" evidence="8">
    <location>
        <begin position="735"/>
        <end position="888"/>
    </location>
</feature>
<keyword evidence="5 6" id="KW-0720">Serine protease</keyword>
<dbReference type="InterPro" id="IPR015500">
    <property type="entry name" value="Peptidase_S8_subtilisin-rel"/>
</dbReference>
<keyword evidence="2 6" id="KW-0645">Protease</keyword>
<dbReference type="SUPFAM" id="SSF52743">
    <property type="entry name" value="Subtilisin-like"/>
    <property type="match status" value="1"/>
</dbReference>
<comment type="caution">
    <text evidence="9">The sequence shown here is derived from an EMBL/GenBank/DDBJ whole genome shotgun (WGS) entry which is preliminary data.</text>
</comment>
<feature type="active site" description="Charge relay system" evidence="6">
    <location>
        <position position="344"/>
    </location>
</feature>
<keyword evidence="3 7" id="KW-0732">Signal</keyword>
<dbReference type="SUPFAM" id="SSF49265">
    <property type="entry name" value="Fibronectin type III"/>
    <property type="match status" value="1"/>
</dbReference>
<dbReference type="Gene3D" id="2.60.40.10">
    <property type="entry name" value="Immunoglobulins"/>
    <property type="match status" value="2"/>
</dbReference>
<organism evidence="9 10">
    <name type="scientific">Meridianimaribacter flavus</name>
    <dbReference type="NCBI Taxonomy" id="571115"/>
    <lineage>
        <taxon>Bacteria</taxon>
        <taxon>Pseudomonadati</taxon>
        <taxon>Bacteroidota</taxon>
        <taxon>Flavobacteriia</taxon>
        <taxon>Flavobacteriales</taxon>
        <taxon>Flavobacteriaceae</taxon>
        <taxon>Meridianimaribacter</taxon>
    </lineage>
</organism>
<protein>
    <submittedName>
        <fullName evidence="9">Secreted protein (Por secretion system target)</fullName>
    </submittedName>
</protein>
<dbReference type="RefSeq" id="WP_134200100.1">
    <property type="nucleotide sequence ID" value="NZ_SOQZ01000004.1"/>
</dbReference>
<evidence type="ECO:0000313" key="10">
    <source>
        <dbReference type="Proteomes" id="UP000294930"/>
    </source>
</evidence>
<evidence type="ECO:0000256" key="2">
    <source>
        <dbReference type="ARBA" id="ARBA00022670"/>
    </source>
</evidence>
<feature type="signal peptide" evidence="7">
    <location>
        <begin position="1"/>
        <end position="24"/>
    </location>
</feature>
<dbReference type="InterPro" id="IPR013783">
    <property type="entry name" value="Ig-like_fold"/>
</dbReference>
<comment type="similarity">
    <text evidence="1 6">Belongs to the peptidase S8 family.</text>
</comment>
<dbReference type="Pfam" id="PF00082">
    <property type="entry name" value="Peptidase_S8"/>
    <property type="match status" value="1"/>
</dbReference>
<dbReference type="InterPro" id="IPR036852">
    <property type="entry name" value="Peptidase_S8/S53_dom_sf"/>
</dbReference>
<evidence type="ECO:0000256" key="3">
    <source>
        <dbReference type="ARBA" id="ARBA00022729"/>
    </source>
</evidence>
<evidence type="ECO:0000256" key="7">
    <source>
        <dbReference type="SAM" id="SignalP"/>
    </source>
</evidence>
<dbReference type="Gene3D" id="2.60.120.380">
    <property type="match status" value="1"/>
</dbReference>
<dbReference type="PANTHER" id="PTHR43399:SF4">
    <property type="entry name" value="CELL WALL-ASSOCIATED PROTEASE"/>
    <property type="match status" value="1"/>
</dbReference>
<dbReference type="Pfam" id="PF18962">
    <property type="entry name" value="Por_Secre_tail"/>
    <property type="match status" value="1"/>
</dbReference>
<proteinExistence type="inferred from homology"/>
<dbReference type="PANTHER" id="PTHR43399">
    <property type="entry name" value="SUBTILISIN-RELATED"/>
    <property type="match status" value="1"/>
</dbReference>
<dbReference type="PROSITE" id="PS00138">
    <property type="entry name" value="SUBTILASE_SER"/>
    <property type="match status" value="1"/>
</dbReference>
<dbReference type="Gene3D" id="3.40.50.200">
    <property type="entry name" value="Peptidase S8/S53 domain"/>
    <property type="match status" value="1"/>
</dbReference>
<evidence type="ECO:0000256" key="6">
    <source>
        <dbReference type="PROSITE-ProRule" id="PRU01240"/>
    </source>
</evidence>
<feature type="active site" description="Charge relay system" evidence="6">
    <location>
        <position position="134"/>
    </location>
</feature>
<sequence length="974" mass="104288">MYKNTFGYKLMLMLSFVSFNFLTAQTDEQKREIIATYDHALLSQMANEFSLAFENDLKAARVYAMENNLPTVIFTENGGMSKLHKVLEDGTLLYLSTDNRGAGVTVRANKLYTGPSGGLNLSVEGTGMTLGVWDGGKVLDTHELLVDRVTQQDGSTTLSNHATHVSGTMIGSNVPASGQARGMAFRASLNAYDFDNDLSEMTTAAANGLLISNHSYGLNAEFLPTYYFGRYDNLAVQVDNILYNAPYYTAVFSAGNDRNAGYNTGDNGYDLLTDRGVSKNGITVAAVNQVNNYTGPSSVVMSSFSSWGPTDDGRIKPDISAKGVNTYSSVATSNTAYGSMNGTSMATPSVSGSLGLLQELYSDIHGNFMKSSTLRALAIHTASEAGVFPGPDYQFGWGLLDCETAAITILEEEFQSLIEENSLADGATFTKSVTALGTEPLVVTIAWTDPAGTVQGTTVDDTTPRLVNDLDLRVVDASNNTTYPWALSAFSYTSPAIRSVNNVDNVEKVEIDVPSGDYTIIVNHKGTLDSGNQDFALIVTGISESDFAFTPENITKTFCADEVGDYYFNYSSSDTYNGPTTLSATGLPAGAVATFTPSVITADEDFTLEISGLDSVTPGTYSFDVVATGTSDTKTRQMEIEVLSADPISDVTLNYPSAGESGVYIYPGLTWDAVSGASGYKVEVSELSDFSTLIFEDTVEANTVSVPALNSNTQYYWRVMAFSDCVDANFVSSSFTTEAVNCSISSTANDNPQPIDTVPNTVTSVINVPAGQDILVGDINVTVNLSHTWMGDLTVSLTSPSGTSVVLFSNACDDLDDTNVTFDDSGVEFSCSGTVPALSGTMQPQNLLTPFIGENAAGDWTLTVNDGYDEDGGFLNSFSLELCSTAGPLSVADKELEGFAIYPNPAKNHFEFTLLNQQENVKVGVYDINGRLLISKSFNTNERKLVSVENLSSGMYFVEVINGQQKGVKKLMVK</sequence>
<evidence type="ECO:0000259" key="8">
    <source>
        <dbReference type="PROSITE" id="PS51829"/>
    </source>
</evidence>
<dbReference type="Proteomes" id="UP000294930">
    <property type="component" value="Unassembled WGS sequence"/>
</dbReference>
<accession>A0ABY2G3E7</accession>
<evidence type="ECO:0000313" key="9">
    <source>
        <dbReference type="EMBL" id="TDY11303.1"/>
    </source>
</evidence>
<evidence type="ECO:0000256" key="1">
    <source>
        <dbReference type="ARBA" id="ARBA00011073"/>
    </source>
</evidence>
<dbReference type="InterPro" id="IPR036116">
    <property type="entry name" value="FN3_sf"/>
</dbReference>
<dbReference type="InterPro" id="IPR008979">
    <property type="entry name" value="Galactose-bd-like_sf"/>
</dbReference>
<feature type="chain" id="PRO_5046721017" evidence="7">
    <location>
        <begin position="25"/>
        <end position="974"/>
    </location>
</feature>
<evidence type="ECO:0000256" key="5">
    <source>
        <dbReference type="ARBA" id="ARBA00022825"/>
    </source>
</evidence>
<dbReference type="Pfam" id="PF01483">
    <property type="entry name" value="P_proprotein"/>
    <property type="match status" value="1"/>
</dbReference>